<dbReference type="AlphaFoldDB" id="Q11KH4"/>
<name>Q11KH4_CHESB</name>
<evidence type="ECO:0000313" key="6">
    <source>
        <dbReference type="EMBL" id="ABG62101.1"/>
    </source>
</evidence>
<dbReference type="InterPro" id="IPR050109">
    <property type="entry name" value="HTH-type_TetR-like_transc_reg"/>
</dbReference>
<evidence type="ECO:0000256" key="4">
    <source>
        <dbReference type="PROSITE-ProRule" id="PRU00335"/>
    </source>
</evidence>
<dbReference type="Gene3D" id="1.10.357.10">
    <property type="entry name" value="Tetracycline Repressor, domain 2"/>
    <property type="match status" value="1"/>
</dbReference>
<protein>
    <submittedName>
        <fullName evidence="6">Transcriptional regulator, TetR family</fullName>
    </submittedName>
</protein>
<dbReference type="Pfam" id="PF13305">
    <property type="entry name" value="TetR_C_33"/>
    <property type="match status" value="1"/>
</dbReference>
<dbReference type="Pfam" id="PF00440">
    <property type="entry name" value="TetR_N"/>
    <property type="match status" value="1"/>
</dbReference>
<evidence type="ECO:0000259" key="5">
    <source>
        <dbReference type="PROSITE" id="PS50977"/>
    </source>
</evidence>
<proteinExistence type="predicted"/>
<accession>Q11KH4</accession>
<dbReference type="KEGG" id="mes:Meso_0701"/>
<dbReference type="SUPFAM" id="SSF46689">
    <property type="entry name" value="Homeodomain-like"/>
    <property type="match status" value="1"/>
</dbReference>
<reference evidence="6" key="1">
    <citation type="submission" date="2006-06" db="EMBL/GenBank/DDBJ databases">
        <title>Complete sequence of chromosome of Chelativorans sp. BNC1.</title>
        <authorList>
            <consortium name="US DOE Joint Genome Institute"/>
            <person name="Copeland A."/>
            <person name="Lucas S."/>
            <person name="Lapidus A."/>
            <person name="Barry K."/>
            <person name="Detter J.C."/>
            <person name="Glavina del Rio T."/>
            <person name="Hammon N."/>
            <person name="Israni S."/>
            <person name="Dalin E."/>
            <person name="Tice H."/>
            <person name="Pitluck S."/>
            <person name="Chertkov O."/>
            <person name="Brettin T."/>
            <person name="Bruce D."/>
            <person name="Han C."/>
            <person name="Tapia R."/>
            <person name="Gilna P."/>
            <person name="Schmutz J."/>
            <person name="Larimer F."/>
            <person name="Land M."/>
            <person name="Hauser L."/>
            <person name="Kyrpides N."/>
            <person name="Mikhailova N."/>
            <person name="Richardson P."/>
        </authorList>
    </citation>
    <scope>NUCLEOTIDE SEQUENCE</scope>
    <source>
        <strain evidence="6">BNC1</strain>
    </source>
</reference>
<evidence type="ECO:0000256" key="1">
    <source>
        <dbReference type="ARBA" id="ARBA00023015"/>
    </source>
</evidence>
<dbReference type="PROSITE" id="PS50977">
    <property type="entry name" value="HTH_TETR_2"/>
    <property type="match status" value="1"/>
</dbReference>
<dbReference type="EMBL" id="CP000390">
    <property type="protein sequence ID" value="ABG62101.1"/>
    <property type="molecule type" value="Genomic_DNA"/>
</dbReference>
<dbReference type="InterPro" id="IPR025996">
    <property type="entry name" value="MT1864/Rv1816-like_C"/>
</dbReference>
<dbReference type="GO" id="GO:0000976">
    <property type="term" value="F:transcription cis-regulatory region binding"/>
    <property type="evidence" value="ECO:0007669"/>
    <property type="project" value="TreeGrafter"/>
</dbReference>
<dbReference type="SUPFAM" id="SSF48498">
    <property type="entry name" value="Tetracyclin repressor-like, C-terminal domain"/>
    <property type="match status" value="1"/>
</dbReference>
<gene>
    <name evidence="6" type="ordered locus">Meso_0701</name>
</gene>
<dbReference type="PANTHER" id="PTHR30055">
    <property type="entry name" value="HTH-TYPE TRANSCRIPTIONAL REGULATOR RUTR"/>
    <property type="match status" value="1"/>
</dbReference>
<sequence length="261" mass="29415">MPMNDKTNTKMNRRDKLREATMAEIRHIARELLVSNGAQAVTVNAVARKMGMSGPALYRYYSSQNELIEALRLDLYSELVNTLTSARERSGATDPECRLLAICRALRQWAVTHPAEFGCLFATPAPMGLERCTNASQSGRAFGQVFLEEIVAIWRTKRFPIPSLEDMDPSLAEQLCKYSERIDGALPPEAAYIFLSCWMRLYGLLCMEVLNQIGFAYSDLEPVYEECLQDLCRLLDIPYEEPVPAGHAGTIRKDRLREAGL</sequence>
<dbReference type="PRINTS" id="PR00455">
    <property type="entry name" value="HTHTETR"/>
</dbReference>
<dbReference type="InterPro" id="IPR036271">
    <property type="entry name" value="Tet_transcr_reg_TetR-rel_C_sf"/>
</dbReference>
<dbReference type="InterPro" id="IPR001647">
    <property type="entry name" value="HTH_TetR"/>
</dbReference>
<evidence type="ECO:0000256" key="3">
    <source>
        <dbReference type="ARBA" id="ARBA00023163"/>
    </source>
</evidence>
<dbReference type="HOGENOM" id="CLU_069356_9_1_5"/>
<organism evidence="6">
    <name type="scientific">Chelativorans sp. (strain BNC1)</name>
    <dbReference type="NCBI Taxonomy" id="266779"/>
    <lineage>
        <taxon>Bacteria</taxon>
        <taxon>Pseudomonadati</taxon>
        <taxon>Pseudomonadota</taxon>
        <taxon>Alphaproteobacteria</taxon>
        <taxon>Hyphomicrobiales</taxon>
        <taxon>Phyllobacteriaceae</taxon>
        <taxon>Chelativorans</taxon>
    </lineage>
</organism>
<dbReference type="GO" id="GO:0003700">
    <property type="term" value="F:DNA-binding transcription factor activity"/>
    <property type="evidence" value="ECO:0007669"/>
    <property type="project" value="TreeGrafter"/>
</dbReference>
<keyword evidence="2 4" id="KW-0238">DNA-binding</keyword>
<keyword evidence="3" id="KW-0804">Transcription</keyword>
<keyword evidence="1" id="KW-0805">Transcription regulation</keyword>
<dbReference type="InterPro" id="IPR009057">
    <property type="entry name" value="Homeodomain-like_sf"/>
</dbReference>
<dbReference type="eggNOG" id="COG1309">
    <property type="taxonomic scope" value="Bacteria"/>
</dbReference>
<dbReference type="STRING" id="266779.Meso_0701"/>
<dbReference type="PANTHER" id="PTHR30055:SF243">
    <property type="entry name" value="HTH-TYPE TRANSCRIPTIONAL REGULATOR RV1816"/>
    <property type="match status" value="1"/>
</dbReference>
<dbReference type="OrthoDB" id="7465645at2"/>
<feature type="DNA-binding region" description="H-T-H motif" evidence="4">
    <location>
        <begin position="42"/>
        <end position="61"/>
    </location>
</feature>
<evidence type="ECO:0000256" key="2">
    <source>
        <dbReference type="ARBA" id="ARBA00023125"/>
    </source>
</evidence>
<feature type="domain" description="HTH tetR-type" evidence="5">
    <location>
        <begin position="19"/>
        <end position="79"/>
    </location>
</feature>